<evidence type="ECO:0008006" key="4">
    <source>
        <dbReference type="Google" id="ProtNLM"/>
    </source>
</evidence>
<feature type="chain" id="PRO_5047107005" description="DUF995 domain-containing protein" evidence="1">
    <location>
        <begin position="22"/>
        <end position="119"/>
    </location>
</feature>
<accession>A0ABV9KLR1</accession>
<keyword evidence="3" id="KW-1185">Reference proteome</keyword>
<sequence>MRITTLCLACVATLAATILHAENFKRINSEADFRALVVDRKLTAGKDWMTVKSDGTTVGRIFEQKFNAAWVWQNRMYCRNAVMGKRQLGTDCQVVRIAGKSVEFIREYGKGKSGVMQLP</sequence>
<organism evidence="2 3">
    <name type="scientific">Seohaeicola nanhaiensis</name>
    <dbReference type="NCBI Taxonomy" id="1387282"/>
    <lineage>
        <taxon>Bacteria</taxon>
        <taxon>Pseudomonadati</taxon>
        <taxon>Pseudomonadota</taxon>
        <taxon>Alphaproteobacteria</taxon>
        <taxon>Rhodobacterales</taxon>
        <taxon>Roseobacteraceae</taxon>
        <taxon>Seohaeicola</taxon>
    </lineage>
</organism>
<dbReference type="EMBL" id="JBHSGI010000033">
    <property type="protein sequence ID" value="MFC4671112.1"/>
    <property type="molecule type" value="Genomic_DNA"/>
</dbReference>
<proteinExistence type="predicted"/>
<evidence type="ECO:0000256" key="1">
    <source>
        <dbReference type="SAM" id="SignalP"/>
    </source>
</evidence>
<dbReference type="Proteomes" id="UP001595973">
    <property type="component" value="Unassembled WGS sequence"/>
</dbReference>
<comment type="caution">
    <text evidence="2">The sequence shown here is derived from an EMBL/GenBank/DDBJ whole genome shotgun (WGS) entry which is preliminary data.</text>
</comment>
<evidence type="ECO:0000313" key="2">
    <source>
        <dbReference type="EMBL" id="MFC4671112.1"/>
    </source>
</evidence>
<feature type="signal peptide" evidence="1">
    <location>
        <begin position="1"/>
        <end position="21"/>
    </location>
</feature>
<reference evidence="3" key="1">
    <citation type="journal article" date="2019" name="Int. J. Syst. Evol. Microbiol.">
        <title>The Global Catalogue of Microorganisms (GCM) 10K type strain sequencing project: providing services to taxonomists for standard genome sequencing and annotation.</title>
        <authorList>
            <consortium name="The Broad Institute Genomics Platform"/>
            <consortium name="The Broad Institute Genome Sequencing Center for Infectious Disease"/>
            <person name="Wu L."/>
            <person name="Ma J."/>
        </authorList>
    </citation>
    <scope>NUCLEOTIDE SEQUENCE [LARGE SCALE GENOMIC DNA]</scope>
    <source>
        <strain evidence="3">CGMCC 4.7283</strain>
    </source>
</reference>
<dbReference type="RefSeq" id="WP_380721141.1">
    <property type="nucleotide sequence ID" value="NZ_JBHSGI010000033.1"/>
</dbReference>
<name>A0ABV9KLR1_9RHOB</name>
<gene>
    <name evidence="2" type="ORF">ACFO5X_21360</name>
</gene>
<evidence type="ECO:0000313" key="3">
    <source>
        <dbReference type="Proteomes" id="UP001595973"/>
    </source>
</evidence>
<keyword evidence="1" id="KW-0732">Signal</keyword>
<protein>
    <recommendedName>
        <fullName evidence="4">DUF995 domain-containing protein</fullName>
    </recommendedName>
</protein>